<feature type="transmembrane region" description="Helical" evidence="9">
    <location>
        <begin position="163"/>
        <end position="183"/>
    </location>
</feature>
<gene>
    <name evidence="12" type="ORF">SAMN05421831_11512</name>
</gene>
<feature type="transmembrane region" description="Helical" evidence="9">
    <location>
        <begin position="122"/>
        <end position="143"/>
    </location>
</feature>
<keyword evidence="7 9" id="KW-0472">Membrane</keyword>
<dbReference type="Proteomes" id="UP000242999">
    <property type="component" value="Unassembled WGS sequence"/>
</dbReference>
<comment type="subcellular location">
    <subcellularLocation>
        <location evidence="1 9">Cell inner membrane</location>
        <topology evidence="1 9">Multi-pass membrane protein</topology>
    </subcellularLocation>
</comment>
<dbReference type="Pfam" id="PF04290">
    <property type="entry name" value="DctQ"/>
    <property type="match status" value="1"/>
</dbReference>
<feature type="transmembrane region" description="Helical" evidence="9">
    <location>
        <begin position="51"/>
        <end position="70"/>
    </location>
</feature>
<keyword evidence="13" id="KW-1185">Reference proteome</keyword>
<dbReference type="InterPro" id="IPR007387">
    <property type="entry name" value="TRAP_DctQ"/>
</dbReference>
<evidence type="ECO:0000256" key="8">
    <source>
        <dbReference type="ARBA" id="ARBA00038436"/>
    </source>
</evidence>
<evidence type="ECO:0000256" key="5">
    <source>
        <dbReference type="ARBA" id="ARBA00022692"/>
    </source>
</evidence>
<evidence type="ECO:0000256" key="2">
    <source>
        <dbReference type="ARBA" id="ARBA00022448"/>
    </source>
</evidence>
<keyword evidence="4 9" id="KW-0997">Cell inner membrane</keyword>
<keyword evidence="6 9" id="KW-1133">Transmembrane helix</keyword>
<evidence type="ECO:0000313" key="12">
    <source>
        <dbReference type="EMBL" id="SEI87988.1"/>
    </source>
</evidence>
<evidence type="ECO:0000256" key="4">
    <source>
        <dbReference type="ARBA" id="ARBA00022519"/>
    </source>
</evidence>
<dbReference type="OrthoDB" id="5465095at2"/>
<dbReference type="PANTHER" id="PTHR35011">
    <property type="entry name" value="2,3-DIKETO-L-GULONATE TRAP TRANSPORTER SMALL PERMEASE PROTEIN YIAM"/>
    <property type="match status" value="1"/>
</dbReference>
<sequence>MNVRAESEKLSSFTSSTQTQTRDRPETPTSSSGLFSILSQLDQVLEKSERALLIVGVWLMAGVSIANVIGRNLNFSLAFAEEAAQILMVLITFIGLGYGVRHARHIRVSAIHDLLPHQARKYLLVLVSFISSALLFALAYFALQYLLNIADSGRVTPALRLPLTWVYALVPLGFVLGGIQYLLAGIRNLISTDNYLAWDVKDEYHTP</sequence>
<dbReference type="RefSeq" id="WP_093311972.1">
    <property type="nucleotide sequence ID" value="NZ_FNYH01000015.1"/>
</dbReference>
<comment type="similarity">
    <text evidence="8 9">Belongs to the TRAP transporter small permease family.</text>
</comment>
<keyword evidence="5 9" id="KW-0812">Transmembrane</keyword>
<keyword evidence="3" id="KW-1003">Cell membrane</keyword>
<feature type="region of interest" description="Disordered" evidence="10">
    <location>
        <begin position="1"/>
        <end position="31"/>
    </location>
</feature>
<evidence type="ECO:0000256" key="6">
    <source>
        <dbReference type="ARBA" id="ARBA00022989"/>
    </source>
</evidence>
<evidence type="ECO:0000256" key="9">
    <source>
        <dbReference type="RuleBase" id="RU369079"/>
    </source>
</evidence>
<proteinExistence type="inferred from homology"/>
<dbReference type="EMBL" id="FNYH01000015">
    <property type="protein sequence ID" value="SEI87988.1"/>
    <property type="molecule type" value="Genomic_DNA"/>
</dbReference>
<evidence type="ECO:0000256" key="7">
    <source>
        <dbReference type="ARBA" id="ARBA00023136"/>
    </source>
</evidence>
<evidence type="ECO:0000256" key="3">
    <source>
        <dbReference type="ARBA" id="ARBA00022475"/>
    </source>
</evidence>
<feature type="transmembrane region" description="Helical" evidence="9">
    <location>
        <begin position="82"/>
        <end position="101"/>
    </location>
</feature>
<keyword evidence="2 9" id="KW-0813">Transport</keyword>
<dbReference type="STRING" id="64971.SAMN05421831_11512"/>
<comment type="function">
    <text evidence="9">Part of the tripartite ATP-independent periplasmic (TRAP) transport system.</text>
</comment>
<feature type="domain" description="Tripartite ATP-independent periplasmic transporters DctQ component" evidence="11">
    <location>
        <begin position="60"/>
        <end position="187"/>
    </location>
</feature>
<evidence type="ECO:0000313" key="13">
    <source>
        <dbReference type="Proteomes" id="UP000242999"/>
    </source>
</evidence>
<evidence type="ECO:0000256" key="10">
    <source>
        <dbReference type="SAM" id="MobiDB-lite"/>
    </source>
</evidence>
<reference evidence="13" key="1">
    <citation type="submission" date="2016-10" db="EMBL/GenBank/DDBJ databases">
        <authorList>
            <person name="Varghese N."/>
            <person name="Submissions S."/>
        </authorList>
    </citation>
    <scope>NUCLEOTIDE SEQUENCE [LARGE SCALE GENOMIC DNA]</scope>
    <source>
        <strain evidence="13">DSM 7165</strain>
    </source>
</reference>
<evidence type="ECO:0000256" key="1">
    <source>
        <dbReference type="ARBA" id="ARBA00004429"/>
    </source>
</evidence>
<protein>
    <recommendedName>
        <fullName evidence="9">TRAP transporter small permease protein</fullName>
    </recommendedName>
</protein>
<name>A0A1H6U6J0_9GAMM</name>
<organism evidence="12 13">
    <name type="scientific">Allopseudospirillum japonicum</name>
    <dbReference type="NCBI Taxonomy" id="64971"/>
    <lineage>
        <taxon>Bacteria</taxon>
        <taxon>Pseudomonadati</taxon>
        <taxon>Pseudomonadota</taxon>
        <taxon>Gammaproteobacteria</taxon>
        <taxon>Oceanospirillales</taxon>
        <taxon>Oceanospirillaceae</taxon>
        <taxon>Allopseudospirillum</taxon>
    </lineage>
</organism>
<dbReference type="AlphaFoldDB" id="A0A1H6U6J0"/>
<feature type="compositionally biased region" description="Low complexity" evidence="10">
    <location>
        <begin position="11"/>
        <end position="20"/>
    </location>
</feature>
<dbReference type="GO" id="GO:0005886">
    <property type="term" value="C:plasma membrane"/>
    <property type="evidence" value="ECO:0007669"/>
    <property type="project" value="UniProtKB-SubCell"/>
</dbReference>
<evidence type="ECO:0000259" key="11">
    <source>
        <dbReference type="Pfam" id="PF04290"/>
    </source>
</evidence>
<dbReference type="GO" id="GO:0022857">
    <property type="term" value="F:transmembrane transporter activity"/>
    <property type="evidence" value="ECO:0007669"/>
    <property type="project" value="UniProtKB-UniRule"/>
</dbReference>
<accession>A0A1H6U6J0</accession>
<dbReference type="GO" id="GO:0015740">
    <property type="term" value="P:C4-dicarboxylate transport"/>
    <property type="evidence" value="ECO:0007669"/>
    <property type="project" value="TreeGrafter"/>
</dbReference>
<dbReference type="InterPro" id="IPR055348">
    <property type="entry name" value="DctQ"/>
</dbReference>
<comment type="subunit">
    <text evidence="9">The complex comprises the extracytoplasmic solute receptor protein and the two transmembrane proteins.</text>
</comment>
<dbReference type="PANTHER" id="PTHR35011:SF2">
    <property type="entry name" value="2,3-DIKETO-L-GULONATE TRAP TRANSPORTER SMALL PERMEASE PROTEIN YIAM"/>
    <property type="match status" value="1"/>
</dbReference>